<dbReference type="AlphaFoldDB" id="A0A6I9RBJ8"/>
<dbReference type="OrthoDB" id="1863180at2759"/>
<organism evidence="1 2">
    <name type="scientific">Elaeis guineensis var. tenera</name>
    <name type="common">Oil palm</name>
    <dbReference type="NCBI Taxonomy" id="51953"/>
    <lineage>
        <taxon>Eukaryota</taxon>
        <taxon>Viridiplantae</taxon>
        <taxon>Streptophyta</taxon>
        <taxon>Embryophyta</taxon>
        <taxon>Tracheophyta</taxon>
        <taxon>Spermatophyta</taxon>
        <taxon>Magnoliopsida</taxon>
        <taxon>Liliopsida</taxon>
        <taxon>Arecaceae</taxon>
        <taxon>Arecoideae</taxon>
        <taxon>Cocoseae</taxon>
        <taxon>Elaeidinae</taxon>
        <taxon>Elaeis</taxon>
    </lineage>
</organism>
<evidence type="ECO:0000313" key="2">
    <source>
        <dbReference type="RefSeq" id="XP_010923830.1"/>
    </source>
</evidence>
<accession>A0A6I9RBJ8</accession>
<protein>
    <submittedName>
        <fullName evidence="2">Uncharacterized protein LOC105046806</fullName>
    </submittedName>
</protein>
<sequence length="383" mass="42627">MGPRSRRKNHVWCVQPLTPLMESPDPEAQGEKTKKERSWEVIRTWVRMHKEKGVSWSHVPIPFLGNGTSKNVDFKLILGILGCPLAPIPSSTIEPSLNFSIKDTPIETSSARYIIQQYLAATCCLKLQQCMKSMFATGSVKMVCCETESMTARIGGRGGGKNGCFVLWQMSPGMWLMELVAGGYKVIAGSNGKIIWRHLPWLGMNAARGPQRPLRRIVQGLDPKSIASMFTKAQCLGEKRIGDDDCFVLKVSADRATVADQTDGPAEVIRHVLYGYFSQKSGLLIYMEDSHLTRVQSPGSDAIYWETTIGSTIKDYREVDGVLIAHQGRSIATVFRFSDNSANHSRTRMEEVWRIDDIVFNVPGLSMDCFIPPTEVLNVINGL</sequence>
<dbReference type="InParanoid" id="A0A6I9RBJ8"/>
<dbReference type="InterPro" id="IPR006873">
    <property type="entry name" value="DUF620"/>
</dbReference>
<keyword evidence="1" id="KW-1185">Reference proteome</keyword>
<name>A0A6I9RBJ8_ELAGV</name>
<dbReference type="RefSeq" id="XP_010923830.1">
    <property type="nucleotide sequence ID" value="XM_010925528.3"/>
</dbReference>
<dbReference type="Proteomes" id="UP000504607">
    <property type="component" value="Chromosome 6"/>
</dbReference>
<evidence type="ECO:0000313" key="1">
    <source>
        <dbReference type="Proteomes" id="UP000504607"/>
    </source>
</evidence>
<dbReference type="PANTHER" id="PTHR31300:SF34">
    <property type="entry name" value="PLANT_T8K14-16 PROTEIN"/>
    <property type="match status" value="1"/>
</dbReference>
<dbReference type="PANTHER" id="PTHR31300">
    <property type="entry name" value="LIPASE"/>
    <property type="match status" value="1"/>
</dbReference>
<proteinExistence type="predicted"/>
<dbReference type="Pfam" id="PF04788">
    <property type="entry name" value="DUF620"/>
    <property type="match status" value="1"/>
</dbReference>
<reference evidence="2" key="1">
    <citation type="submission" date="2025-08" db="UniProtKB">
        <authorList>
            <consortium name="RefSeq"/>
        </authorList>
    </citation>
    <scope>IDENTIFICATION</scope>
</reference>
<gene>
    <name evidence="2" type="primary">LOC105046806</name>
</gene>